<keyword evidence="2" id="KW-1185">Reference proteome</keyword>
<protein>
    <submittedName>
        <fullName evidence="1">Uncharacterized protein</fullName>
    </submittedName>
</protein>
<reference evidence="2" key="1">
    <citation type="journal article" date="2019" name="Int. J. Syst. Evol. Microbiol.">
        <title>The Global Catalogue of Microorganisms (GCM) 10K type strain sequencing project: providing services to taxonomists for standard genome sequencing and annotation.</title>
        <authorList>
            <consortium name="The Broad Institute Genomics Platform"/>
            <consortium name="The Broad Institute Genome Sequencing Center for Infectious Disease"/>
            <person name="Wu L."/>
            <person name="Ma J."/>
        </authorList>
    </citation>
    <scope>NUCLEOTIDE SEQUENCE [LARGE SCALE GENOMIC DNA]</scope>
    <source>
        <strain evidence="2">NBRC 100033</strain>
    </source>
</reference>
<dbReference type="Proteomes" id="UP001156682">
    <property type="component" value="Unassembled WGS sequence"/>
</dbReference>
<dbReference type="RefSeq" id="WP_027851571.1">
    <property type="nucleotide sequence ID" value="NZ_BSOR01000001.1"/>
</dbReference>
<organism evidence="1 2">
    <name type="scientific">Marinospirillum insulare</name>
    <dbReference type="NCBI Taxonomy" id="217169"/>
    <lineage>
        <taxon>Bacteria</taxon>
        <taxon>Pseudomonadati</taxon>
        <taxon>Pseudomonadota</taxon>
        <taxon>Gammaproteobacteria</taxon>
        <taxon>Oceanospirillales</taxon>
        <taxon>Oceanospirillaceae</taxon>
        <taxon>Marinospirillum</taxon>
    </lineage>
</organism>
<evidence type="ECO:0000313" key="2">
    <source>
        <dbReference type="Proteomes" id="UP001156682"/>
    </source>
</evidence>
<dbReference type="EMBL" id="BSOR01000001">
    <property type="protein sequence ID" value="GLR62591.1"/>
    <property type="molecule type" value="Genomic_DNA"/>
</dbReference>
<gene>
    <name evidence="1" type="ORF">GCM10007878_00260</name>
</gene>
<name>A0ABQ5ZT18_9GAMM</name>
<accession>A0ABQ5ZT18</accession>
<evidence type="ECO:0000313" key="1">
    <source>
        <dbReference type="EMBL" id="GLR62591.1"/>
    </source>
</evidence>
<comment type="caution">
    <text evidence="1">The sequence shown here is derived from an EMBL/GenBank/DDBJ whole genome shotgun (WGS) entry which is preliminary data.</text>
</comment>
<proteinExistence type="predicted"/>
<sequence>MRSESKPRLPSFGSLLAAFIIAWLVFATFSHALRLIDQQLANSQVYKLIIKGETLLLDGSSLDALNQELRHFSTADQAFLAESMNAWADEQLDALFALSEEGVENYLDWYYSLPGSYLRLFYALKGNLPEQLEKQFHQVVFVNSGFELALEQLGKNYTQAFQTRLMAQQEEQLKTLQTSLHEKFINRQANVDESAAIFTLNLDQAFMPEITLPATDKVRWQQSAGLSVAVGAGMLALPAARAMTSRIMQTTAVRSATRITLAYVARLTPRLAAAMAASGTATAAAAPTGPGALVAGIATFTIFITTDWALLKAEELLYREDKALGLKESLGAWKLELAKELEEKTRPLFAARQDYLKERLNQPYVEAGVEQRFYLFPEKPLED</sequence>